<dbReference type="EMBL" id="NNSR01000026">
    <property type="protein sequence ID" value="PKD32449.1"/>
    <property type="molecule type" value="Genomic_DNA"/>
</dbReference>
<dbReference type="Pfam" id="PF02517">
    <property type="entry name" value="Rce1-like"/>
    <property type="match status" value="1"/>
</dbReference>
<dbReference type="AlphaFoldDB" id="A0A2N0UZP8"/>
<keyword evidence="3" id="KW-0378">Hydrolase</keyword>
<feature type="transmembrane region" description="Helical" evidence="1">
    <location>
        <begin position="239"/>
        <end position="258"/>
    </location>
</feature>
<accession>A0A2N0UZP8</accession>
<evidence type="ECO:0000313" key="3">
    <source>
        <dbReference type="EMBL" id="PKD32449.1"/>
    </source>
</evidence>
<feature type="domain" description="CAAX prenyl protease 2/Lysostaphin resistance protein A-like" evidence="2">
    <location>
        <begin position="131"/>
        <end position="220"/>
    </location>
</feature>
<organism evidence="3 4">
    <name type="scientific">Ruminococcus bromii</name>
    <dbReference type="NCBI Taxonomy" id="40518"/>
    <lineage>
        <taxon>Bacteria</taxon>
        <taxon>Bacillati</taxon>
        <taxon>Bacillota</taxon>
        <taxon>Clostridia</taxon>
        <taxon>Eubacteriales</taxon>
        <taxon>Oscillospiraceae</taxon>
        <taxon>Ruminococcus</taxon>
    </lineage>
</organism>
<feature type="transmembrane region" description="Helical" evidence="1">
    <location>
        <begin position="45"/>
        <end position="66"/>
    </location>
</feature>
<dbReference type="GO" id="GO:0004175">
    <property type="term" value="F:endopeptidase activity"/>
    <property type="evidence" value="ECO:0007669"/>
    <property type="project" value="UniProtKB-ARBA"/>
</dbReference>
<comment type="caution">
    <text evidence="3">The sequence shown here is derived from an EMBL/GenBank/DDBJ whole genome shotgun (WGS) entry which is preliminary data.</text>
</comment>
<sequence>MKKFKAICESVSYFFIFSFTPIICALIISFIYVCFSKINLNLPQMSTYVMEIIACSLIMIIFYFILKVKRHNFVDSIKLNKITLHSALPFILLGLSVYFIFIILLNCIPFFQGEDTVSNTNDLHKSVNGINVVFLFVAKSILAPIVEEVTFRGLIYSKLKLAFPIWVSSLLVSLTFGVIHFSSSIFTVLSAILLSLIFNYLVDKYNSIVPGILIHSAYNFTVTFIRYNIRYFDFATYEIPIMVVSILTFIFSIICIIFNTKKLSSN</sequence>
<name>A0A2N0UZP8_9FIRM</name>
<keyword evidence="4" id="KW-1185">Reference proteome</keyword>
<dbReference type="InterPro" id="IPR003675">
    <property type="entry name" value="Rce1/LyrA-like_dom"/>
</dbReference>
<evidence type="ECO:0000256" key="1">
    <source>
        <dbReference type="SAM" id="Phobius"/>
    </source>
</evidence>
<feature type="transmembrane region" description="Helical" evidence="1">
    <location>
        <begin position="161"/>
        <end position="179"/>
    </location>
</feature>
<gene>
    <name evidence="3" type="ORF">RBATCC27255_00398</name>
</gene>
<dbReference type="Proteomes" id="UP000233425">
    <property type="component" value="Unassembled WGS sequence"/>
</dbReference>
<dbReference type="RefSeq" id="WP_101028507.1">
    <property type="nucleotide sequence ID" value="NZ_CABMMZ010000026.1"/>
</dbReference>
<feature type="transmembrane region" description="Helical" evidence="1">
    <location>
        <begin position="131"/>
        <end position="149"/>
    </location>
</feature>
<feature type="transmembrane region" description="Helical" evidence="1">
    <location>
        <begin position="12"/>
        <end position="33"/>
    </location>
</feature>
<protein>
    <submittedName>
        <fullName evidence="3">CAAX amino terminal protease self-immunity</fullName>
    </submittedName>
</protein>
<reference evidence="3" key="1">
    <citation type="journal article" date="2018" name="Environ. Microbiol.">
        <title>Sporulation capability and amylosome conservation among diverse human colonic and rumen isolates of the keystone starch-degrader Ruminococcus bromii.</title>
        <authorList>
            <person name="Mukhopadhya I."/>
            <person name="Morais S."/>
            <person name="Laverde-Gomez J."/>
            <person name="Sheridan P.O."/>
            <person name="Walker A.W."/>
            <person name="Kelly W."/>
            <person name="Klieve A.V."/>
            <person name="Ouwerkerk D."/>
            <person name="Duncan S.H."/>
            <person name="Louis P."/>
            <person name="Koropatkin N."/>
            <person name="Cockburn D."/>
            <person name="Kibler R."/>
            <person name="Cooper P.J."/>
            <person name="Sandoval C."/>
            <person name="Crost E."/>
            <person name="Juge N."/>
            <person name="Bayer E.A."/>
            <person name="Flint H.J."/>
        </authorList>
    </citation>
    <scope>NUCLEOTIDE SEQUENCE [LARGE SCALE GENOMIC DNA]</scope>
    <source>
        <strain evidence="3">ATCC 27255</strain>
    </source>
</reference>
<dbReference type="GO" id="GO:0006508">
    <property type="term" value="P:proteolysis"/>
    <property type="evidence" value="ECO:0007669"/>
    <property type="project" value="UniProtKB-KW"/>
</dbReference>
<dbReference type="PANTHER" id="PTHR36435:SF1">
    <property type="entry name" value="CAAX AMINO TERMINAL PROTEASE FAMILY PROTEIN"/>
    <property type="match status" value="1"/>
</dbReference>
<feature type="transmembrane region" description="Helical" evidence="1">
    <location>
        <begin position="185"/>
        <end position="202"/>
    </location>
</feature>
<keyword evidence="1" id="KW-0812">Transmembrane</keyword>
<dbReference type="InterPro" id="IPR052710">
    <property type="entry name" value="CAAX_protease"/>
</dbReference>
<keyword evidence="1" id="KW-1133">Transmembrane helix</keyword>
<evidence type="ECO:0000259" key="2">
    <source>
        <dbReference type="Pfam" id="PF02517"/>
    </source>
</evidence>
<feature type="transmembrane region" description="Helical" evidence="1">
    <location>
        <begin position="87"/>
        <end position="111"/>
    </location>
</feature>
<dbReference type="PANTHER" id="PTHR36435">
    <property type="entry name" value="SLR1288 PROTEIN"/>
    <property type="match status" value="1"/>
</dbReference>
<keyword evidence="1" id="KW-0472">Membrane</keyword>
<feature type="transmembrane region" description="Helical" evidence="1">
    <location>
        <begin position="209"/>
        <end position="227"/>
    </location>
</feature>
<proteinExistence type="predicted"/>
<evidence type="ECO:0000313" key="4">
    <source>
        <dbReference type="Proteomes" id="UP000233425"/>
    </source>
</evidence>
<dbReference type="GO" id="GO:0080120">
    <property type="term" value="P:CAAX-box protein maturation"/>
    <property type="evidence" value="ECO:0007669"/>
    <property type="project" value="UniProtKB-ARBA"/>
</dbReference>
<keyword evidence="3" id="KW-0645">Protease</keyword>